<dbReference type="EMBL" id="JPKR02000003">
    <property type="protein sequence ID" value="KGD72838.1"/>
    <property type="molecule type" value="Genomic_DNA"/>
</dbReference>
<dbReference type="Proteomes" id="UP000029577">
    <property type="component" value="Unassembled WGS sequence"/>
</dbReference>
<dbReference type="eggNOG" id="ENOG502Z8K9">
    <property type="taxonomic scope" value="Bacteria"/>
</dbReference>
<gene>
    <name evidence="2" type="ORF">HA49_11465</name>
</gene>
<evidence type="ECO:0000313" key="2">
    <source>
        <dbReference type="EMBL" id="KGD72838.1"/>
    </source>
</evidence>
<feature type="transmembrane region" description="Helical" evidence="1">
    <location>
        <begin position="157"/>
        <end position="179"/>
    </location>
</feature>
<keyword evidence="1" id="KW-1133">Transmembrane helix</keyword>
<keyword evidence="1" id="KW-0812">Transmembrane</keyword>
<reference evidence="2" key="1">
    <citation type="submission" date="2014-12" db="EMBL/GenBank/DDBJ databases">
        <title>The draft genome of the Tatumella morbirosei type strain, LMG23360T isolated from pineapple rot.</title>
        <authorList>
            <person name="Smits T.H."/>
            <person name="Palmer M."/>
            <person name="Venter S.N."/>
            <person name="Duffy B."/>
            <person name="Steenkamp E.T."/>
            <person name="Chan W.Y."/>
            <person name="Coutinho T.A."/>
            <person name="Coetzee M.P."/>
            <person name="De Maayer P."/>
        </authorList>
    </citation>
    <scope>NUCLEOTIDE SEQUENCE [LARGE SCALE GENOMIC DNA]</scope>
    <source>
        <strain evidence="2">LMG 23360</strain>
    </source>
</reference>
<organism evidence="2 3">
    <name type="scientific">Tatumella morbirosei</name>
    <dbReference type="NCBI Taxonomy" id="642227"/>
    <lineage>
        <taxon>Bacteria</taxon>
        <taxon>Pseudomonadati</taxon>
        <taxon>Pseudomonadota</taxon>
        <taxon>Gammaproteobacteria</taxon>
        <taxon>Enterobacterales</taxon>
        <taxon>Erwiniaceae</taxon>
        <taxon>Tatumella</taxon>
    </lineage>
</organism>
<dbReference type="STRING" id="642227.HA49_11465"/>
<proteinExistence type="predicted"/>
<dbReference type="RefSeq" id="WP_038020519.1">
    <property type="nucleotide sequence ID" value="NZ_JPKR02000003.1"/>
</dbReference>
<feature type="transmembrane region" description="Helical" evidence="1">
    <location>
        <begin position="86"/>
        <end position="106"/>
    </location>
</feature>
<evidence type="ECO:0000256" key="1">
    <source>
        <dbReference type="SAM" id="Phobius"/>
    </source>
</evidence>
<name>A0A095UEG9_9GAMM</name>
<dbReference type="InterPro" id="IPR025229">
    <property type="entry name" value="YniB-like"/>
</dbReference>
<dbReference type="AlphaFoldDB" id="A0A095UEG9"/>
<keyword evidence="3" id="KW-1185">Reference proteome</keyword>
<dbReference type="OrthoDB" id="6870983at2"/>
<accession>A0A095UEG9</accession>
<comment type="caution">
    <text evidence="2">The sequence shown here is derived from an EMBL/GenBank/DDBJ whole genome shotgun (WGS) entry which is preliminary data.</text>
</comment>
<keyword evidence="1" id="KW-0472">Membrane</keyword>
<protein>
    <submittedName>
        <fullName evidence="2">Membrane protein</fullName>
    </submittedName>
</protein>
<dbReference type="Pfam" id="PF14002">
    <property type="entry name" value="YniB"/>
    <property type="match status" value="1"/>
</dbReference>
<feature type="transmembrane region" description="Helical" evidence="1">
    <location>
        <begin position="15"/>
        <end position="38"/>
    </location>
</feature>
<evidence type="ECO:0000313" key="3">
    <source>
        <dbReference type="Proteomes" id="UP000029577"/>
    </source>
</evidence>
<sequence length="180" mass="20865">MNYQQTGRIAIAKKIAGWVLFIPAVISTVVSVLNFLFIHSDKQPGIDAVLSDFLHVMIDMIKFNTHFLDMFWNNSPTPEFHTQANVMFWIIYAVIFIGLALQASGARMWRQSRFLKENIEDQLIIEQAKETGGLTRQQLTERFQAHNHSIFRQYFPLYVLPVIIIVIGYFILRITGLLYV</sequence>